<dbReference type="SUPFAM" id="SSF81296">
    <property type="entry name" value="E set domains"/>
    <property type="match status" value="2"/>
</dbReference>
<dbReference type="Gene3D" id="2.60.40.10">
    <property type="entry name" value="Immunoglobulins"/>
    <property type="match status" value="2"/>
</dbReference>
<dbReference type="PROSITE" id="PS50194">
    <property type="entry name" value="FILAMIN_REPEAT"/>
    <property type="match status" value="1"/>
</dbReference>
<dbReference type="GO" id="GO:0030036">
    <property type="term" value="P:actin cytoskeleton organization"/>
    <property type="evidence" value="ECO:0007669"/>
    <property type="project" value="InterPro"/>
</dbReference>
<dbReference type="InterPro" id="IPR017868">
    <property type="entry name" value="Filamin/ABP280_repeat-like"/>
</dbReference>
<dbReference type="InterPro" id="IPR014756">
    <property type="entry name" value="Ig_E-set"/>
</dbReference>
<keyword evidence="5" id="KW-1185">Reference proteome</keyword>
<gene>
    <name evidence="4" type="ORF">ANCDUO_03984</name>
</gene>
<dbReference type="PANTHER" id="PTHR38537:SF16">
    <property type="entry name" value="CALPONIN-HOMOLOGY (CH) DOMAIN-CONTAINING PROTEIN"/>
    <property type="match status" value="1"/>
</dbReference>
<sequence length="237" mass="26571">MHINPMFLVASDAQPEVRVRDPQGNDLPVEITRSRQDDTLCIATYTPKCVGNHQVRTLSWILEFYEKLPAKSCKSILKVDISMLGEPIAGSPFTAKAYDARMARLSQCDQAIVGKPCTFAIDAARAGAGNMEIIVSVDNRNVPNFVQAEGQARFKVELLPCRILGYLWFSCTDRLPIQVSFTPQEAKEHVISVRFNGVSVPGMFQFTISMLHWILTDLNEVLAELPHLSPPPFWWSH</sequence>
<evidence type="ECO:0000256" key="1">
    <source>
        <dbReference type="ARBA" id="ARBA00009238"/>
    </source>
</evidence>
<name>A0A0C2H283_9BILA</name>
<organism evidence="4 5">
    <name type="scientific">Ancylostoma duodenale</name>
    <dbReference type="NCBI Taxonomy" id="51022"/>
    <lineage>
        <taxon>Eukaryota</taxon>
        <taxon>Metazoa</taxon>
        <taxon>Ecdysozoa</taxon>
        <taxon>Nematoda</taxon>
        <taxon>Chromadorea</taxon>
        <taxon>Rhabditida</taxon>
        <taxon>Rhabditina</taxon>
        <taxon>Rhabditomorpha</taxon>
        <taxon>Strongyloidea</taxon>
        <taxon>Ancylostomatidae</taxon>
        <taxon>Ancylostomatinae</taxon>
        <taxon>Ancylostoma</taxon>
    </lineage>
</organism>
<evidence type="ECO:0000313" key="5">
    <source>
        <dbReference type="Proteomes" id="UP000054047"/>
    </source>
</evidence>
<accession>A0A0C2H283</accession>
<dbReference type="OrthoDB" id="18740at2759"/>
<reference evidence="4 5" key="1">
    <citation type="submission" date="2013-12" db="EMBL/GenBank/DDBJ databases">
        <title>Draft genome of the parsitic nematode Ancylostoma duodenale.</title>
        <authorList>
            <person name="Mitreva M."/>
        </authorList>
    </citation>
    <scope>NUCLEOTIDE SEQUENCE [LARGE SCALE GENOMIC DNA]</scope>
    <source>
        <strain evidence="4 5">Zhejiang</strain>
    </source>
</reference>
<evidence type="ECO:0000313" key="4">
    <source>
        <dbReference type="EMBL" id="KIH65689.1"/>
    </source>
</evidence>
<dbReference type="GO" id="GO:0051015">
    <property type="term" value="F:actin filament binding"/>
    <property type="evidence" value="ECO:0007669"/>
    <property type="project" value="InterPro"/>
</dbReference>
<dbReference type="InterPro" id="IPR044801">
    <property type="entry name" value="Filamin"/>
</dbReference>
<keyword evidence="2" id="KW-0677">Repeat</keyword>
<protein>
    <submittedName>
        <fullName evidence="4">Uncharacterized protein</fullName>
    </submittedName>
</protein>
<dbReference type="SMART" id="SM00557">
    <property type="entry name" value="IG_FLMN"/>
    <property type="match status" value="1"/>
</dbReference>
<dbReference type="Proteomes" id="UP000054047">
    <property type="component" value="Unassembled WGS sequence"/>
</dbReference>
<dbReference type="AlphaFoldDB" id="A0A0C2H283"/>
<dbReference type="InterPro" id="IPR013783">
    <property type="entry name" value="Ig-like_fold"/>
</dbReference>
<dbReference type="EMBL" id="KN727433">
    <property type="protein sequence ID" value="KIH65689.1"/>
    <property type="molecule type" value="Genomic_DNA"/>
</dbReference>
<comment type="similarity">
    <text evidence="1">Belongs to the filamin family.</text>
</comment>
<dbReference type="PANTHER" id="PTHR38537">
    <property type="entry name" value="JITTERBUG, ISOFORM N"/>
    <property type="match status" value="1"/>
</dbReference>
<dbReference type="InterPro" id="IPR001298">
    <property type="entry name" value="Filamin/ABP280_rpt"/>
</dbReference>
<evidence type="ECO:0000256" key="2">
    <source>
        <dbReference type="ARBA" id="ARBA00022737"/>
    </source>
</evidence>
<evidence type="ECO:0000256" key="3">
    <source>
        <dbReference type="PROSITE-ProRule" id="PRU00087"/>
    </source>
</evidence>
<proteinExistence type="inferred from homology"/>
<feature type="repeat" description="Filamin" evidence="3">
    <location>
        <begin position="87"/>
        <end position="202"/>
    </location>
</feature>